<comment type="caution">
    <text evidence="1">The sequence shown here is derived from an EMBL/GenBank/DDBJ whole genome shotgun (WGS) entry which is preliminary data.</text>
</comment>
<reference evidence="1 2" key="1">
    <citation type="journal article" date="2015" name="Nature">
        <title>rRNA introns, odd ribosomes, and small enigmatic genomes across a large radiation of phyla.</title>
        <authorList>
            <person name="Brown C.T."/>
            <person name="Hug L.A."/>
            <person name="Thomas B.C."/>
            <person name="Sharon I."/>
            <person name="Castelle C.J."/>
            <person name="Singh A."/>
            <person name="Wilkins M.J."/>
            <person name="Williams K.H."/>
            <person name="Banfield J.F."/>
        </authorList>
    </citation>
    <scope>NUCLEOTIDE SEQUENCE [LARGE SCALE GENOMIC DNA]</scope>
</reference>
<name>A0A0F9YZA4_9BACT</name>
<protein>
    <submittedName>
        <fullName evidence="1">Uncharacterized protein</fullName>
    </submittedName>
</protein>
<sequence length="82" mass="9279">MKECIHRSKVSSRRDIEKGILNTQKQFNNENVQIIGVNIAGDLIQKFENGLCSFLTARDIGPMECRQPNCDQNDCPDIKGLK</sequence>
<dbReference type="EMBL" id="LBOI01000006">
    <property type="protein sequence ID" value="KKP31696.1"/>
    <property type="molecule type" value="Genomic_DNA"/>
</dbReference>
<dbReference type="Proteomes" id="UP000034803">
    <property type="component" value="Unassembled WGS sequence"/>
</dbReference>
<organism evidence="1 2">
    <name type="scientific">Candidatus Woesebacteria bacterium GW2011_GWC2_31_9</name>
    <dbReference type="NCBI Taxonomy" id="1618586"/>
    <lineage>
        <taxon>Bacteria</taxon>
        <taxon>Candidatus Woeseibacteriota</taxon>
    </lineage>
</organism>
<evidence type="ECO:0000313" key="2">
    <source>
        <dbReference type="Proteomes" id="UP000034803"/>
    </source>
</evidence>
<gene>
    <name evidence="1" type="ORF">UR21_C0006G0011</name>
</gene>
<accession>A0A0F9YZA4</accession>
<proteinExistence type="predicted"/>
<evidence type="ECO:0000313" key="1">
    <source>
        <dbReference type="EMBL" id="KKP31696.1"/>
    </source>
</evidence>
<dbReference type="AlphaFoldDB" id="A0A0F9YZA4"/>